<protein>
    <submittedName>
        <fullName evidence="1">Putative metal-dependent HD superfamily phosphohydrolase</fullName>
    </submittedName>
</protein>
<accession>A0A4R7DB45</accession>
<evidence type="ECO:0000313" key="2">
    <source>
        <dbReference type="Proteomes" id="UP000295274"/>
    </source>
</evidence>
<dbReference type="EMBL" id="SNZW01000013">
    <property type="protein sequence ID" value="TDS17104.1"/>
    <property type="molecule type" value="Genomic_DNA"/>
</dbReference>
<evidence type="ECO:0000313" key="1">
    <source>
        <dbReference type="EMBL" id="TDS17104.1"/>
    </source>
</evidence>
<dbReference type="PIRSF" id="PIRSF035170">
    <property type="entry name" value="HD_phosphohydro"/>
    <property type="match status" value="1"/>
</dbReference>
<dbReference type="AlphaFoldDB" id="A0A4R7DB45"/>
<keyword evidence="1" id="KW-0378">Hydrolase</keyword>
<dbReference type="PANTHER" id="PTHR21174">
    <property type="match status" value="1"/>
</dbReference>
<keyword evidence="2" id="KW-1185">Reference proteome</keyword>
<dbReference type="OrthoDB" id="9808993at2"/>
<proteinExistence type="predicted"/>
<organism evidence="1 2">
    <name type="scientific">Maribacter caenipelagi</name>
    <dbReference type="NCBI Taxonomy" id="1447781"/>
    <lineage>
        <taxon>Bacteria</taxon>
        <taxon>Pseudomonadati</taxon>
        <taxon>Bacteroidota</taxon>
        <taxon>Flavobacteriia</taxon>
        <taxon>Flavobacteriales</taxon>
        <taxon>Flavobacteriaceae</taxon>
        <taxon>Maribacter</taxon>
    </lineage>
</organism>
<dbReference type="PANTHER" id="PTHR21174:SF0">
    <property type="entry name" value="HD PHOSPHOHYDROLASE FAMILY PROTEIN-RELATED"/>
    <property type="match status" value="1"/>
</dbReference>
<sequence>MLRETFIKLMTKYTADKDLMNVLWAEIEKNYSSKKRHYHTLQHLDNLHSQLTIVKREIKNWETILFTLYYHDIIYSSTKSNNEEKSAELAEKRMKKISVSNEIIEQCKKQILATKSHSKSIDSDTNYFIDADLSVLGQSWETYSLYFKNVRKEYGIYPTFMYNSGRKKVLNHFLSMDRIFKTDFFYNKFETQAKQNLQQELQSL</sequence>
<dbReference type="RefSeq" id="WP_133672588.1">
    <property type="nucleotide sequence ID" value="NZ_SNZW01000013.1"/>
</dbReference>
<dbReference type="InterPro" id="IPR009218">
    <property type="entry name" value="HD_phosphohydro"/>
</dbReference>
<dbReference type="Gene3D" id="1.10.3210.10">
    <property type="entry name" value="Hypothetical protein af1432"/>
    <property type="match status" value="1"/>
</dbReference>
<reference evidence="1 2" key="1">
    <citation type="submission" date="2019-03" db="EMBL/GenBank/DDBJ databases">
        <title>Genomic Encyclopedia of Type Strains, Phase III (KMG-III): the genomes of soil and plant-associated and newly described type strains.</title>
        <authorList>
            <person name="Whitman W."/>
        </authorList>
    </citation>
    <scope>NUCLEOTIDE SEQUENCE [LARGE SCALE GENOMIC DNA]</scope>
    <source>
        <strain evidence="1 2">CECT 8455</strain>
    </source>
</reference>
<dbReference type="SUPFAM" id="SSF109604">
    <property type="entry name" value="HD-domain/PDEase-like"/>
    <property type="match status" value="1"/>
</dbReference>
<comment type="caution">
    <text evidence="1">The sequence shown here is derived from an EMBL/GenBank/DDBJ whole genome shotgun (WGS) entry which is preliminary data.</text>
</comment>
<name>A0A4R7DB45_9FLAO</name>
<dbReference type="GO" id="GO:0016787">
    <property type="term" value="F:hydrolase activity"/>
    <property type="evidence" value="ECO:0007669"/>
    <property type="project" value="UniProtKB-KW"/>
</dbReference>
<dbReference type="Proteomes" id="UP000295274">
    <property type="component" value="Unassembled WGS sequence"/>
</dbReference>
<gene>
    <name evidence="1" type="ORF">DFQ03_1597</name>
</gene>